<proteinExistence type="predicted"/>
<reference evidence="1 2" key="1">
    <citation type="journal article" date="2019" name="Sci. Rep.">
        <title>Orb-weaving spider Araneus ventricosus genome elucidates the spidroin gene catalogue.</title>
        <authorList>
            <person name="Kono N."/>
            <person name="Nakamura H."/>
            <person name="Ohtoshi R."/>
            <person name="Moran D.A.P."/>
            <person name="Shinohara A."/>
            <person name="Yoshida Y."/>
            <person name="Fujiwara M."/>
            <person name="Mori M."/>
            <person name="Tomita M."/>
            <person name="Arakawa K."/>
        </authorList>
    </citation>
    <scope>NUCLEOTIDE SEQUENCE [LARGE SCALE GENOMIC DNA]</scope>
</reference>
<dbReference type="AlphaFoldDB" id="A0A4Y2L703"/>
<organism evidence="1 2">
    <name type="scientific">Araneus ventricosus</name>
    <name type="common">Orbweaver spider</name>
    <name type="synonym">Epeira ventricosa</name>
    <dbReference type="NCBI Taxonomy" id="182803"/>
    <lineage>
        <taxon>Eukaryota</taxon>
        <taxon>Metazoa</taxon>
        <taxon>Ecdysozoa</taxon>
        <taxon>Arthropoda</taxon>
        <taxon>Chelicerata</taxon>
        <taxon>Arachnida</taxon>
        <taxon>Araneae</taxon>
        <taxon>Araneomorphae</taxon>
        <taxon>Entelegynae</taxon>
        <taxon>Araneoidea</taxon>
        <taxon>Araneidae</taxon>
        <taxon>Araneus</taxon>
    </lineage>
</organism>
<sequence length="173" mass="20521">MKRLISTLVRSIIAQLKQMFSLLRSWQQRVGDPKKNEVRNMIRACVPKKDPKEWVKGKCEENTEKQDDIEKCFQCVDDFELPQNVTRDDVQALRRTCLPQPSLKFKAKRKCVKRLRAKEEIESCKECIQSYKLPEKPSCEEVNEMKRKCILERSGRELWTEPILQEDDEEYLA</sequence>
<keyword evidence="2" id="KW-1185">Reference proteome</keyword>
<accession>A0A4Y2L703</accession>
<dbReference type="EMBL" id="BGPR01005461">
    <property type="protein sequence ID" value="GBN10408.1"/>
    <property type="molecule type" value="Genomic_DNA"/>
</dbReference>
<protein>
    <submittedName>
        <fullName evidence="1">Uncharacterized protein</fullName>
    </submittedName>
</protein>
<name>A0A4Y2L703_ARAVE</name>
<gene>
    <name evidence="1" type="ORF">AVEN_72856_1</name>
</gene>
<evidence type="ECO:0000313" key="1">
    <source>
        <dbReference type="EMBL" id="GBN10408.1"/>
    </source>
</evidence>
<dbReference type="OrthoDB" id="6414677at2759"/>
<comment type="caution">
    <text evidence="1">The sequence shown here is derived from an EMBL/GenBank/DDBJ whole genome shotgun (WGS) entry which is preliminary data.</text>
</comment>
<dbReference type="Proteomes" id="UP000499080">
    <property type="component" value="Unassembled WGS sequence"/>
</dbReference>
<evidence type="ECO:0000313" key="2">
    <source>
        <dbReference type="Proteomes" id="UP000499080"/>
    </source>
</evidence>